<sequence length="98" mass="11435">MHPYSFRIWVFGGIKRHPPLASGIALWMVLGWHWVLAAFRFLVESNITHLQQLYKPDSALAAFGFLVESNTIHLQQLYKPDSVILYASIWFVGSFWWN</sequence>
<dbReference type="Proteomes" id="UP000799755">
    <property type="component" value="Unassembled WGS sequence"/>
</dbReference>
<gene>
    <name evidence="1" type="ORF">BDR25DRAFT_363799</name>
</gene>
<reference evidence="1" key="1">
    <citation type="journal article" date="2020" name="Stud. Mycol.">
        <title>101 Dothideomycetes genomes: a test case for predicting lifestyles and emergence of pathogens.</title>
        <authorList>
            <person name="Haridas S."/>
            <person name="Albert R."/>
            <person name="Binder M."/>
            <person name="Bloem J."/>
            <person name="Labutti K."/>
            <person name="Salamov A."/>
            <person name="Andreopoulos B."/>
            <person name="Baker S."/>
            <person name="Barry K."/>
            <person name="Bills G."/>
            <person name="Bluhm B."/>
            <person name="Cannon C."/>
            <person name="Castanera R."/>
            <person name="Culley D."/>
            <person name="Daum C."/>
            <person name="Ezra D."/>
            <person name="Gonzalez J."/>
            <person name="Henrissat B."/>
            <person name="Kuo A."/>
            <person name="Liang C."/>
            <person name="Lipzen A."/>
            <person name="Lutzoni F."/>
            <person name="Magnuson J."/>
            <person name="Mondo S."/>
            <person name="Nolan M."/>
            <person name="Ohm R."/>
            <person name="Pangilinan J."/>
            <person name="Park H.-J."/>
            <person name="Ramirez L."/>
            <person name="Alfaro M."/>
            <person name="Sun H."/>
            <person name="Tritt A."/>
            <person name="Yoshinaga Y."/>
            <person name="Zwiers L.-H."/>
            <person name="Turgeon B."/>
            <person name="Goodwin S."/>
            <person name="Spatafora J."/>
            <person name="Crous P."/>
            <person name="Grigoriev I."/>
        </authorList>
    </citation>
    <scope>NUCLEOTIDE SEQUENCE</scope>
    <source>
        <strain evidence="1">ATCC 200398</strain>
    </source>
</reference>
<organism evidence="1 2">
    <name type="scientific">Lindgomyces ingoldianus</name>
    <dbReference type="NCBI Taxonomy" id="673940"/>
    <lineage>
        <taxon>Eukaryota</taxon>
        <taxon>Fungi</taxon>
        <taxon>Dikarya</taxon>
        <taxon>Ascomycota</taxon>
        <taxon>Pezizomycotina</taxon>
        <taxon>Dothideomycetes</taxon>
        <taxon>Pleosporomycetidae</taxon>
        <taxon>Pleosporales</taxon>
        <taxon>Lindgomycetaceae</taxon>
        <taxon>Lindgomyces</taxon>
    </lineage>
</organism>
<protein>
    <submittedName>
        <fullName evidence="1">Uncharacterized protein</fullName>
    </submittedName>
</protein>
<dbReference type="EMBL" id="MU003571">
    <property type="protein sequence ID" value="KAF2462628.1"/>
    <property type="molecule type" value="Genomic_DNA"/>
</dbReference>
<proteinExistence type="predicted"/>
<evidence type="ECO:0000313" key="2">
    <source>
        <dbReference type="Proteomes" id="UP000799755"/>
    </source>
</evidence>
<name>A0ACB6Q6W2_9PLEO</name>
<keyword evidence="2" id="KW-1185">Reference proteome</keyword>
<comment type="caution">
    <text evidence="1">The sequence shown here is derived from an EMBL/GenBank/DDBJ whole genome shotgun (WGS) entry which is preliminary data.</text>
</comment>
<evidence type="ECO:0000313" key="1">
    <source>
        <dbReference type="EMBL" id="KAF2462628.1"/>
    </source>
</evidence>
<accession>A0ACB6Q6W2</accession>